<evidence type="ECO:0000313" key="6">
    <source>
        <dbReference type="Proteomes" id="UP000075806"/>
    </source>
</evidence>
<dbReference type="AlphaFoldDB" id="A0A161P466"/>
<dbReference type="GO" id="GO:0003677">
    <property type="term" value="F:DNA binding"/>
    <property type="evidence" value="ECO:0007669"/>
    <property type="project" value="UniProtKB-UniRule"/>
</dbReference>
<dbReference type="Proteomes" id="UP000075806">
    <property type="component" value="Unassembled WGS sequence"/>
</dbReference>
<organism evidence="5 6">
    <name type="scientific">Alkalihalobacillus trypoxylicola</name>
    <dbReference type="NCBI Taxonomy" id="519424"/>
    <lineage>
        <taxon>Bacteria</taxon>
        <taxon>Bacillati</taxon>
        <taxon>Bacillota</taxon>
        <taxon>Bacilli</taxon>
        <taxon>Bacillales</taxon>
        <taxon>Bacillaceae</taxon>
        <taxon>Alkalihalobacillus</taxon>
    </lineage>
</organism>
<sequence>MIQKTSQTDLEKLYQSREAFSHELSKNIHMYGITQSIGRLYGTVLFADEPMTLDDMSQAVGMSKTSMSTGIRTLLEANMVDRGWQKGVRKDLYQPEMDWYKSFSTVFVKRWKNSVDNNLKAVEKHENLLTQLVDTEDEHLKAMILSDLNKMSHARKYYQWLQEVIQLFESEEIYNIVPKKD</sequence>
<dbReference type="InterPro" id="IPR036388">
    <property type="entry name" value="WH-like_DNA-bd_sf"/>
</dbReference>
<keyword evidence="6" id="KW-1185">Reference proteome</keyword>
<protein>
    <recommendedName>
        <fullName evidence="4">HTH-type transcriptional regulator</fullName>
    </recommendedName>
</protein>
<dbReference type="RefSeq" id="WP_045480885.1">
    <property type="nucleotide sequence ID" value="NZ_LTAO01000038.1"/>
</dbReference>
<evidence type="ECO:0000313" key="5">
    <source>
        <dbReference type="EMBL" id="KYG26615.1"/>
    </source>
</evidence>
<evidence type="ECO:0000256" key="2">
    <source>
        <dbReference type="ARBA" id="ARBA00023125"/>
    </source>
</evidence>
<comment type="caution">
    <text evidence="5">The sequence shown here is derived from an EMBL/GenBank/DDBJ whole genome shotgun (WGS) entry which is preliminary data.</text>
</comment>
<dbReference type="PANTHER" id="PTHR38465:SF1">
    <property type="entry name" value="HTH-TYPE TRANSCRIPTIONAL REGULATOR MJ1563-RELATED"/>
    <property type="match status" value="1"/>
</dbReference>
<dbReference type="Gene3D" id="1.10.10.10">
    <property type="entry name" value="Winged helix-like DNA-binding domain superfamily/Winged helix DNA-binding domain"/>
    <property type="match status" value="1"/>
</dbReference>
<dbReference type="SUPFAM" id="SSF46785">
    <property type="entry name" value="Winged helix' DNA-binding domain"/>
    <property type="match status" value="1"/>
</dbReference>
<dbReference type="InterPro" id="IPR036390">
    <property type="entry name" value="WH_DNA-bd_sf"/>
</dbReference>
<comment type="similarity">
    <text evidence="4">Belongs to the GbsR family.</text>
</comment>
<keyword evidence="1 4" id="KW-0805">Transcription regulation</keyword>
<evidence type="ECO:0000256" key="1">
    <source>
        <dbReference type="ARBA" id="ARBA00023015"/>
    </source>
</evidence>
<dbReference type="PIRSF" id="PIRSF006707">
    <property type="entry name" value="MJ1563"/>
    <property type="match status" value="1"/>
</dbReference>
<gene>
    <name evidence="5" type="ORF">AZF04_12465</name>
</gene>
<proteinExistence type="inferred from homology"/>
<dbReference type="InterPro" id="IPR026282">
    <property type="entry name" value="MJ1563"/>
</dbReference>
<dbReference type="PANTHER" id="PTHR38465">
    <property type="entry name" value="HTH-TYPE TRANSCRIPTIONAL REGULATOR MJ1563-RELATED"/>
    <property type="match status" value="1"/>
</dbReference>
<accession>A0A161P466</accession>
<dbReference type="InterPro" id="IPR052362">
    <property type="entry name" value="HTH-GbsR_regulator"/>
</dbReference>
<keyword evidence="3 4" id="KW-0804">Transcription</keyword>
<evidence type="ECO:0000256" key="4">
    <source>
        <dbReference type="PIRNR" id="PIRNR006707"/>
    </source>
</evidence>
<name>A0A161P466_9BACI</name>
<reference evidence="5" key="1">
    <citation type="submission" date="2016-02" db="EMBL/GenBank/DDBJ databases">
        <title>Genome sequence of Bacillus trypoxylicola KCTC 13244(T).</title>
        <authorList>
            <person name="Jeong H."/>
            <person name="Park S.-H."/>
            <person name="Choi S.-K."/>
        </authorList>
    </citation>
    <scope>NUCLEOTIDE SEQUENCE [LARGE SCALE GENOMIC DNA]</scope>
    <source>
        <strain evidence="5">KCTC 13244</strain>
    </source>
</reference>
<keyword evidence="2 4" id="KW-0238">DNA-binding</keyword>
<dbReference type="OrthoDB" id="9800374at2"/>
<dbReference type="EMBL" id="LTAO01000038">
    <property type="protein sequence ID" value="KYG26615.1"/>
    <property type="molecule type" value="Genomic_DNA"/>
</dbReference>
<evidence type="ECO:0000256" key="3">
    <source>
        <dbReference type="ARBA" id="ARBA00023163"/>
    </source>
</evidence>
<dbReference type="STRING" id="519424.AZF04_12465"/>